<proteinExistence type="predicted"/>
<reference evidence="1" key="2">
    <citation type="submission" date="2021-02" db="EMBL/GenBank/DDBJ databases">
        <title>Aspergillus puulaauensis MK2 genome sequence.</title>
        <authorList>
            <person name="Futagami T."/>
            <person name="Mori K."/>
            <person name="Kadooka C."/>
            <person name="Tanaka T."/>
        </authorList>
    </citation>
    <scope>NUCLEOTIDE SEQUENCE</scope>
    <source>
        <strain evidence="1">MK2</strain>
    </source>
</reference>
<dbReference type="KEGG" id="apuu:APUU_11020A"/>
<protein>
    <submittedName>
        <fullName evidence="1">Uncharacterized protein</fullName>
    </submittedName>
</protein>
<dbReference type="EMBL" id="AP024443">
    <property type="protein sequence ID" value="BCS18192.1"/>
    <property type="molecule type" value="Genomic_DNA"/>
</dbReference>
<organism evidence="1 2">
    <name type="scientific">Aspergillus puulaauensis</name>
    <dbReference type="NCBI Taxonomy" id="1220207"/>
    <lineage>
        <taxon>Eukaryota</taxon>
        <taxon>Fungi</taxon>
        <taxon>Dikarya</taxon>
        <taxon>Ascomycota</taxon>
        <taxon>Pezizomycotina</taxon>
        <taxon>Eurotiomycetes</taxon>
        <taxon>Eurotiomycetidae</taxon>
        <taxon>Eurotiales</taxon>
        <taxon>Aspergillaceae</taxon>
        <taxon>Aspergillus</taxon>
    </lineage>
</organism>
<evidence type="ECO:0000313" key="1">
    <source>
        <dbReference type="EMBL" id="BCS18192.1"/>
    </source>
</evidence>
<dbReference type="GeneID" id="64968197"/>
<dbReference type="Proteomes" id="UP000654913">
    <property type="component" value="Chromosome 1"/>
</dbReference>
<accession>A0A7R8AH96</accession>
<dbReference type="AlphaFoldDB" id="A0A7R8AH96"/>
<name>A0A7R8AH96_9EURO</name>
<dbReference type="RefSeq" id="XP_041550386.1">
    <property type="nucleotide sequence ID" value="XM_041693658.1"/>
</dbReference>
<evidence type="ECO:0000313" key="2">
    <source>
        <dbReference type="Proteomes" id="UP000654913"/>
    </source>
</evidence>
<sequence length="154" mass="16609">MQLEGILARARERVTVPFGQPNAPDKERFCLPCLQTNPKTGVKLVAVVASCSWRINVGWKGEPPFAGLNEVDSDGAESAVIKTLNGVHSMSRDHQSTVACEAINGGGWFRGETPSHDEIGPTATGSRGGACCRVAKRSMVILRSCARWMEKGRE</sequence>
<gene>
    <name evidence="1" type="ORF">APUU_11020A</name>
</gene>
<reference evidence="1" key="1">
    <citation type="submission" date="2021-01" db="EMBL/GenBank/DDBJ databases">
        <authorList>
            <consortium name="Aspergillus puulaauensis MK2 genome sequencing consortium"/>
            <person name="Kazuki M."/>
            <person name="Futagami T."/>
        </authorList>
    </citation>
    <scope>NUCLEOTIDE SEQUENCE</scope>
    <source>
        <strain evidence="1">MK2</strain>
    </source>
</reference>
<keyword evidence="2" id="KW-1185">Reference proteome</keyword>